<keyword evidence="7" id="KW-1133">Transmembrane helix</keyword>
<keyword evidence="3 11" id="KW-0813">Transport</keyword>
<comment type="similarity">
    <text evidence="2 11">Belongs to the mitochondrial carrier (TC 2.A.29) family.</text>
</comment>
<evidence type="ECO:0000256" key="8">
    <source>
        <dbReference type="ARBA" id="ARBA00023128"/>
    </source>
</evidence>
<evidence type="ECO:0000256" key="5">
    <source>
        <dbReference type="ARBA" id="ARBA00022737"/>
    </source>
</evidence>
<evidence type="ECO:0000256" key="3">
    <source>
        <dbReference type="ARBA" id="ARBA00022448"/>
    </source>
</evidence>
<evidence type="ECO:0000256" key="7">
    <source>
        <dbReference type="ARBA" id="ARBA00022989"/>
    </source>
</evidence>
<keyword evidence="6" id="KW-0999">Mitochondrion inner membrane</keyword>
<reference evidence="14" key="1">
    <citation type="submission" date="2021-01" db="EMBL/GenBank/DDBJ databases">
        <authorList>
            <person name="Corre E."/>
            <person name="Pelletier E."/>
            <person name="Niang G."/>
            <person name="Scheremetjew M."/>
            <person name="Finn R."/>
            <person name="Kale V."/>
            <person name="Holt S."/>
            <person name="Cochrane G."/>
            <person name="Meng A."/>
            <person name="Brown T."/>
            <person name="Cohen L."/>
        </authorList>
    </citation>
    <scope>NUCLEOTIDE SEQUENCE</scope>
    <source>
        <strain evidence="14">CCMP281</strain>
    </source>
</reference>
<dbReference type="InterPro" id="IPR044677">
    <property type="entry name" value="SLC25A3/Pic2/Mir1-like"/>
</dbReference>
<feature type="non-terminal residue" evidence="14">
    <location>
        <position position="1"/>
    </location>
</feature>
<feature type="repeat" description="Solcar" evidence="10">
    <location>
        <begin position="145"/>
        <end position="230"/>
    </location>
</feature>
<dbReference type="AlphaFoldDB" id="A0A7S3FJ99"/>
<feature type="signal peptide" evidence="13">
    <location>
        <begin position="1"/>
        <end position="35"/>
    </location>
</feature>
<name>A0A7S3FJ99_9EUKA</name>
<evidence type="ECO:0000256" key="9">
    <source>
        <dbReference type="ARBA" id="ARBA00023136"/>
    </source>
</evidence>
<dbReference type="PANTHER" id="PTHR45671:SF12">
    <property type="entry name" value="MITOCHONDRIAL PHOSPHATE CARRIER PROTEIN"/>
    <property type="match status" value="1"/>
</dbReference>
<keyword evidence="9 10" id="KW-0472">Membrane</keyword>
<dbReference type="InterPro" id="IPR002067">
    <property type="entry name" value="MCP"/>
</dbReference>
<evidence type="ECO:0000256" key="2">
    <source>
        <dbReference type="ARBA" id="ARBA00006375"/>
    </source>
</evidence>
<keyword evidence="13" id="KW-0732">Signal</keyword>
<evidence type="ECO:0000256" key="10">
    <source>
        <dbReference type="PROSITE-ProRule" id="PRU00282"/>
    </source>
</evidence>
<keyword evidence="4 10" id="KW-0812">Transmembrane</keyword>
<keyword evidence="5" id="KW-0677">Repeat</keyword>
<feature type="repeat" description="Solcar" evidence="10">
    <location>
        <begin position="47"/>
        <end position="134"/>
    </location>
</feature>
<dbReference type="Gene3D" id="1.50.40.10">
    <property type="entry name" value="Mitochondrial carrier domain"/>
    <property type="match status" value="1"/>
</dbReference>
<organism evidence="14">
    <name type="scientific">Haptolina ericina</name>
    <dbReference type="NCBI Taxonomy" id="156174"/>
    <lineage>
        <taxon>Eukaryota</taxon>
        <taxon>Haptista</taxon>
        <taxon>Haptophyta</taxon>
        <taxon>Prymnesiophyceae</taxon>
        <taxon>Prymnesiales</taxon>
        <taxon>Prymnesiaceae</taxon>
        <taxon>Haptolina</taxon>
    </lineage>
</organism>
<evidence type="ECO:0000256" key="13">
    <source>
        <dbReference type="SAM" id="SignalP"/>
    </source>
</evidence>
<dbReference type="GO" id="GO:1990547">
    <property type="term" value="P:mitochondrial phosphate ion transmembrane transport"/>
    <property type="evidence" value="ECO:0007669"/>
    <property type="project" value="InterPro"/>
</dbReference>
<gene>
    <name evidence="14" type="ORF">HERI1096_LOCUS38830</name>
</gene>
<dbReference type="EMBL" id="HBHX01070349">
    <property type="protein sequence ID" value="CAE0151229.1"/>
    <property type="molecule type" value="Transcribed_RNA"/>
</dbReference>
<protein>
    <recommendedName>
        <fullName evidence="15">Mitochondrial carrier protein</fullName>
    </recommendedName>
</protein>
<dbReference type="GO" id="GO:0005743">
    <property type="term" value="C:mitochondrial inner membrane"/>
    <property type="evidence" value="ECO:0007669"/>
    <property type="project" value="UniProtKB-SubCell"/>
</dbReference>
<dbReference type="SUPFAM" id="SSF103506">
    <property type="entry name" value="Mitochondrial carrier"/>
    <property type="match status" value="1"/>
</dbReference>
<feature type="chain" id="PRO_5031493263" description="Mitochondrial carrier protein" evidence="13">
    <location>
        <begin position="36"/>
        <end position="348"/>
    </location>
</feature>
<evidence type="ECO:0000313" key="14">
    <source>
        <dbReference type="EMBL" id="CAE0151229.1"/>
    </source>
</evidence>
<evidence type="ECO:0000256" key="12">
    <source>
        <dbReference type="SAM" id="MobiDB-lite"/>
    </source>
</evidence>
<dbReference type="InterPro" id="IPR018108">
    <property type="entry name" value="MCP_transmembrane"/>
</dbReference>
<dbReference type="Pfam" id="PF00153">
    <property type="entry name" value="Mito_carr"/>
    <property type="match status" value="2"/>
</dbReference>
<sequence length="348" mass="36301">VRVIELSSRAQGAWRRMPQPRAALVLVALTATVLASSQERAVPASGTSLLAKVGLSGAIACSFSHTLVTPLDVIKTQMQLHPGMGAAAAARRVATSPSGTLRIGRLFHGAKATAVGYSLQGAAKFGGFEFGKRIGARWTGSREEWRVPVLLGSAALAEVFASCFLCPLELLKLRVQTDPKFLSLGVRSSLAHIVRAEGAGALFQGFGPVVMRQLPYTVCKLVCYELVADALSNAVEGFQRRRSADPASPLGTAPLMPAIVLAAGLCAGAAAAVVSQPGDVLLTKMCGASIDPEKCKIAVTLWDQARAVALESKEHPLPYPPPNPTPPSQLASPLQAAPCATQPPHSGH</sequence>
<accession>A0A7S3FJ99</accession>
<dbReference type="PRINTS" id="PR00926">
    <property type="entry name" value="MITOCARRIER"/>
</dbReference>
<feature type="compositionally biased region" description="Pro residues" evidence="12">
    <location>
        <begin position="317"/>
        <end position="327"/>
    </location>
</feature>
<comment type="subcellular location">
    <subcellularLocation>
        <location evidence="1">Mitochondrion inner membrane</location>
        <topology evidence="1">Multi-pass membrane protein</topology>
    </subcellularLocation>
</comment>
<dbReference type="PROSITE" id="PS50920">
    <property type="entry name" value="SOLCAR"/>
    <property type="match status" value="2"/>
</dbReference>
<dbReference type="PANTHER" id="PTHR45671">
    <property type="entry name" value="SOLUTE CARRIER FAMILY 25 (MITOCHONDRIAL CARRIER PHOSPHATE CARRIER), MEMBER 3, LIKE-RELATED-RELATED"/>
    <property type="match status" value="1"/>
</dbReference>
<dbReference type="InterPro" id="IPR023395">
    <property type="entry name" value="MCP_dom_sf"/>
</dbReference>
<dbReference type="GO" id="GO:0005315">
    <property type="term" value="F:phosphate transmembrane transporter activity"/>
    <property type="evidence" value="ECO:0007669"/>
    <property type="project" value="InterPro"/>
</dbReference>
<keyword evidence="8" id="KW-0496">Mitochondrion</keyword>
<proteinExistence type="inferred from homology"/>
<evidence type="ECO:0000256" key="4">
    <source>
        <dbReference type="ARBA" id="ARBA00022692"/>
    </source>
</evidence>
<evidence type="ECO:0000256" key="11">
    <source>
        <dbReference type="RuleBase" id="RU000488"/>
    </source>
</evidence>
<feature type="region of interest" description="Disordered" evidence="12">
    <location>
        <begin position="314"/>
        <end position="348"/>
    </location>
</feature>
<evidence type="ECO:0000256" key="1">
    <source>
        <dbReference type="ARBA" id="ARBA00004448"/>
    </source>
</evidence>
<evidence type="ECO:0008006" key="15">
    <source>
        <dbReference type="Google" id="ProtNLM"/>
    </source>
</evidence>
<evidence type="ECO:0000256" key="6">
    <source>
        <dbReference type="ARBA" id="ARBA00022792"/>
    </source>
</evidence>